<dbReference type="PANTHER" id="PTHR46656:SF3">
    <property type="entry name" value="PUTATIVE-RELATED"/>
    <property type="match status" value="1"/>
</dbReference>
<dbReference type="Gene3D" id="3.40.50.2000">
    <property type="entry name" value="Glycogen Phosphorylase B"/>
    <property type="match status" value="1"/>
</dbReference>
<dbReference type="CDD" id="cd01635">
    <property type="entry name" value="Glycosyltransferase_GTB-type"/>
    <property type="match status" value="1"/>
</dbReference>
<name>A0A059FAD4_9PROT</name>
<sequence>MVAGMFRTANGIGRAALSCYRALCAEGLDPIAVDLSGLFNQVDVASPVPLQEMPVNNNGTLVLYANAPETERALMGLGLRRWHKWRIIGAWAWELATTPADWARQTCYLSEIWAPSRFVQQTFESQFALPVRTVPHYLPVHAHANAWPTPASRGDTTLRVLTIADGRSSFHRKNLLATMQMFSKAFPNNEPVHLTVKCRNLSLYKYYESAVMAYANKDPRIDVIDRSFSEEEQTHLLWNSDIVVSSHRAEGFGMHLAEAMAAGRATMATGWSGNLEFMTAQNSTLLPYVLKLVDDPSGIYKSMPDARWADVNIDAGSLALRELYDSPRKRHVLATTARRDVSASLRSRTYSEALGILA</sequence>
<evidence type="ECO:0000313" key="2">
    <source>
        <dbReference type="Proteomes" id="UP000025171"/>
    </source>
</evidence>
<proteinExistence type="predicted"/>
<dbReference type="eggNOG" id="COG0438">
    <property type="taxonomic scope" value="Bacteria"/>
</dbReference>
<keyword evidence="2" id="KW-1185">Reference proteome</keyword>
<evidence type="ECO:0000313" key="1">
    <source>
        <dbReference type="EMBL" id="KCZ87574.1"/>
    </source>
</evidence>
<dbReference type="Proteomes" id="UP000025171">
    <property type="component" value="Unassembled WGS sequence"/>
</dbReference>
<dbReference type="EMBL" id="ARYK01000012">
    <property type="protein sequence ID" value="KCZ87574.1"/>
    <property type="molecule type" value="Genomic_DNA"/>
</dbReference>
<dbReference type="SUPFAM" id="SSF53756">
    <property type="entry name" value="UDP-Glycosyltransferase/glycogen phosphorylase"/>
    <property type="match status" value="1"/>
</dbReference>
<reference evidence="1 2" key="1">
    <citation type="journal article" date="2014" name="Antonie Van Leeuwenhoek">
        <title>Hyphomonas beringensis sp. nov. and Hyphomonas chukchiensis sp. nov., isolated from surface seawater of the Bering Sea and Chukchi Sea.</title>
        <authorList>
            <person name="Li C."/>
            <person name="Lai Q."/>
            <person name="Li G."/>
            <person name="Dong C."/>
            <person name="Wang J."/>
            <person name="Liao Y."/>
            <person name="Shao Z."/>
        </authorList>
    </citation>
    <scope>NUCLEOTIDE SEQUENCE [LARGE SCALE GENOMIC DNA]</scope>
    <source>
        <strain evidence="1 2">MHS-2</strain>
    </source>
</reference>
<organism evidence="1 2">
    <name type="scientific">Hyphomonas johnsonii MHS-2</name>
    <dbReference type="NCBI Taxonomy" id="1280950"/>
    <lineage>
        <taxon>Bacteria</taxon>
        <taxon>Pseudomonadati</taxon>
        <taxon>Pseudomonadota</taxon>
        <taxon>Alphaproteobacteria</taxon>
        <taxon>Hyphomonadales</taxon>
        <taxon>Hyphomonadaceae</taxon>
        <taxon>Hyphomonas</taxon>
    </lineage>
</organism>
<gene>
    <name evidence="1" type="ORF">HJO_16415</name>
</gene>
<dbReference type="AlphaFoldDB" id="A0A059FAD4"/>
<comment type="caution">
    <text evidence="1">The sequence shown here is derived from an EMBL/GenBank/DDBJ whole genome shotgun (WGS) entry which is preliminary data.</text>
</comment>
<dbReference type="Pfam" id="PF13692">
    <property type="entry name" value="Glyco_trans_1_4"/>
    <property type="match status" value="1"/>
</dbReference>
<dbReference type="GO" id="GO:0016740">
    <property type="term" value="F:transferase activity"/>
    <property type="evidence" value="ECO:0007669"/>
    <property type="project" value="UniProtKB-KW"/>
</dbReference>
<dbReference type="PANTHER" id="PTHR46656">
    <property type="entry name" value="PUTATIVE-RELATED"/>
    <property type="match status" value="1"/>
</dbReference>
<dbReference type="STRING" id="1280950.HJO_16415"/>
<accession>A0A059FAD4</accession>
<protein>
    <submittedName>
        <fullName evidence="1">Putative glycosyl transferase</fullName>
    </submittedName>
</protein>
<dbReference type="PATRIC" id="fig|1280950.3.peg.3290"/>
<keyword evidence="1" id="KW-0808">Transferase</keyword>